<feature type="region of interest" description="Disordered" evidence="1">
    <location>
        <begin position="198"/>
        <end position="225"/>
    </location>
</feature>
<dbReference type="Proteomes" id="UP001589788">
    <property type="component" value="Unassembled WGS sequence"/>
</dbReference>
<reference evidence="2 3" key="1">
    <citation type="submission" date="2024-09" db="EMBL/GenBank/DDBJ databases">
        <authorList>
            <person name="Sun Q."/>
            <person name="Mori K."/>
        </authorList>
    </citation>
    <scope>NUCLEOTIDE SEQUENCE [LARGE SCALE GENOMIC DNA]</scope>
    <source>
        <strain evidence="2 3">JCM 15389</strain>
    </source>
</reference>
<gene>
    <name evidence="2" type="ORF">ACFFRE_01180</name>
</gene>
<dbReference type="SUPFAM" id="SSF74784">
    <property type="entry name" value="Translin"/>
    <property type="match status" value="1"/>
</dbReference>
<organism evidence="2 3">
    <name type="scientific">Aciditerrimonas ferrireducens</name>
    <dbReference type="NCBI Taxonomy" id="667306"/>
    <lineage>
        <taxon>Bacteria</taxon>
        <taxon>Bacillati</taxon>
        <taxon>Actinomycetota</taxon>
        <taxon>Acidimicrobiia</taxon>
        <taxon>Acidimicrobiales</taxon>
        <taxon>Acidimicrobiaceae</taxon>
        <taxon>Aciditerrimonas</taxon>
    </lineage>
</organism>
<dbReference type="Gene3D" id="1.20.58.2140">
    <property type="match status" value="1"/>
</dbReference>
<proteinExistence type="predicted"/>
<sequence>ELGAEVRGRLQAAHEARETALPACREAIRCSSLAIRAEHRDEPAEAARQRGAAEAALRRAQAALADHPQLAAVGFLHDAEKEVVEAHVLPVLLHGGVLPSAADLAVAPAAWLHGLAEAASEVRRYLLDRLRSGQGDEAEALLGTMEAVYDLLVTVDFPDALTAGLRRVTDGLRAVLERTRGDLTTTVAQLRLQAALERARGEPQGLTRPVQGAGGPGYPRGDPGV</sequence>
<evidence type="ECO:0000313" key="2">
    <source>
        <dbReference type="EMBL" id="MFC0080769.1"/>
    </source>
</evidence>
<evidence type="ECO:0000313" key="3">
    <source>
        <dbReference type="Proteomes" id="UP001589788"/>
    </source>
</evidence>
<dbReference type="EMBL" id="JBHLYQ010000004">
    <property type="protein sequence ID" value="MFC0080769.1"/>
    <property type="molecule type" value="Genomic_DNA"/>
</dbReference>
<keyword evidence="3" id="KW-1185">Reference proteome</keyword>
<dbReference type="CDD" id="cd14820">
    <property type="entry name" value="TRAX"/>
    <property type="match status" value="1"/>
</dbReference>
<feature type="non-terminal residue" evidence="2">
    <location>
        <position position="1"/>
    </location>
</feature>
<protein>
    <submittedName>
        <fullName evidence="2">Haloacid dehalogenase</fullName>
    </submittedName>
</protein>
<evidence type="ECO:0000256" key="1">
    <source>
        <dbReference type="SAM" id="MobiDB-lite"/>
    </source>
</evidence>
<name>A0ABV6BZB9_9ACTN</name>
<dbReference type="RefSeq" id="WP_377787295.1">
    <property type="nucleotide sequence ID" value="NZ_JBHLYQ010000004.1"/>
</dbReference>
<accession>A0ABV6BZB9</accession>
<comment type="caution">
    <text evidence="2">The sequence shown here is derived from an EMBL/GenBank/DDBJ whole genome shotgun (WGS) entry which is preliminary data.</text>
</comment>
<feature type="compositionally biased region" description="Gly residues" evidence="1">
    <location>
        <begin position="212"/>
        <end position="225"/>
    </location>
</feature>
<dbReference type="InterPro" id="IPR036081">
    <property type="entry name" value="Translin_sf"/>
</dbReference>